<evidence type="ECO:0000259" key="2">
    <source>
        <dbReference type="Pfam" id="PF07995"/>
    </source>
</evidence>
<evidence type="ECO:0000313" key="4">
    <source>
        <dbReference type="Proteomes" id="UP000193224"/>
    </source>
</evidence>
<organism evidence="3 4">
    <name type="scientific">Roseovarius aestuarii</name>
    <dbReference type="NCBI Taxonomy" id="475083"/>
    <lineage>
        <taxon>Bacteria</taxon>
        <taxon>Pseudomonadati</taxon>
        <taxon>Pseudomonadota</taxon>
        <taxon>Alphaproteobacteria</taxon>
        <taxon>Rhodobacterales</taxon>
        <taxon>Roseobacteraceae</taxon>
        <taxon>Roseovarius</taxon>
    </lineage>
</organism>
<dbReference type="EC" id="1.1.5.-" evidence="3"/>
<gene>
    <name evidence="3" type="primary">yliI_1</name>
    <name evidence="3" type="ORF">ROA7745_01016</name>
</gene>
<dbReference type="AlphaFoldDB" id="A0A1X7BNK6"/>
<dbReference type="OrthoDB" id="9770043at2"/>
<feature type="domain" description="Glucose/Sorbosone dehydrogenase" evidence="2">
    <location>
        <begin position="41"/>
        <end position="363"/>
    </location>
</feature>
<dbReference type="Pfam" id="PF07995">
    <property type="entry name" value="GSDH"/>
    <property type="match status" value="1"/>
</dbReference>
<dbReference type="InterPro" id="IPR011042">
    <property type="entry name" value="6-blade_b-propeller_TolB-like"/>
</dbReference>
<dbReference type="PANTHER" id="PTHR19328:SF75">
    <property type="entry name" value="ALDOSE SUGAR DEHYDROGENASE YLII"/>
    <property type="match status" value="1"/>
</dbReference>
<sequence>MLFKYLKLCLAGVIGFSTLLPTHAMETDQGSLTVTKMAGGLEAPWAFGFLPDGSVLITERDGALLRVTGEGQHPVAGVIEVAVKGQGGLLDVMVPRDFAASRELFFSYAKWQPSGAGTAVAVARLSVDGRRLEGWTEIFELTPGSSGGRHFGSRIVEAPDSTLFVTIGERGDRPSAQDLSRENGSLIRINRDGTVPDDNPFVDDATVQPEIWSYGHRNPQGAALDLAGNLWVNEHGARGGDEVNRIRKGANFGWPVISYGRHYSGFKIGEGNAKPGMEQPAYYWDPSIAPSGMMIYSGKLWPEWKGDIFVGSLKFDYIARLDGDPLAEVEQLKSAETERVRDIREAPDGTIWYLSVGQGALYRLSPD</sequence>
<name>A0A1X7BNK6_9RHOB</name>
<dbReference type="GO" id="GO:0016491">
    <property type="term" value="F:oxidoreductase activity"/>
    <property type="evidence" value="ECO:0007669"/>
    <property type="project" value="UniProtKB-KW"/>
</dbReference>
<dbReference type="RefSeq" id="WP_085799143.1">
    <property type="nucleotide sequence ID" value="NZ_FWXB01000002.1"/>
</dbReference>
<protein>
    <submittedName>
        <fullName evidence="3">Soluble aldose sugar dehydrogenase YliI</fullName>
        <ecNumber evidence="3">1.1.5.-</ecNumber>
    </submittedName>
</protein>
<proteinExistence type="predicted"/>
<dbReference type="EMBL" id="FWXB01000002">
    <property type="protein sequence ID" value="SMC11205.1"/>
    <property type="molecule type" value="Genomic_DNA"/>
</dbReference>
<evidence type="ECO:0000256" key="1">
    <source>
        <dbReference type="SAM" id="SignalP"/>
    </source>
</evidence>
<dbReference type="Gene3D" id="2.120.10.30">
    <property type="entry name" value="TolB, C-terminal domain"/>
    <property type="match status" value="1"/>
</dbReference>
<evidence type="ECO:0000313" key="3">
    <source>
        <dbReference type="EMBL" id="SMC11205.1"/>
    </source>
</evidence>
<dbReference type="SUPFAM" id="SSF50952">
    <property type="entry name" value="Soluble quinoprotein glucose dehydrogenase"/>
    <property type="match status" value="1"/>
</dbReference>
<dbReference type="InterPro" id="IPR012938">
    <property type="entry name" value="Glc/Sorbosone_DH"/>
</dbReference>
<dbReference type="InterPro" id="IPR011041">
    <property type="entry name" value="Quinoprot_gluc/sorb_DH_b-prop"/>
</dbReference>
<dbReference type="Proteomes" id="UP000193224">
    <property type="component" value="Unassembled WGS sequence"/>
</dbReference>
<feature type="chain" id="PRO_5012869203" evidence="1">
    <location>
        <begin position="25"/>
        <end position="367"/>
    </location>
</feature>
<reference evidence="3 4" key="1">
    <citation type="submission" date="2017-03" db="EMBL/GenBank/DDBJ databases">
        <authorList>
            <person name="Afonso C.L."/>
            <person name="Miller P.J."/>
            <person name="Scott M.A."/>
            <person name="Spackman E."/>
            <person name="Goraichik I."/>
            <person name="Dimitrov K.M."/>
            <person name="Suarez D.L."/>
            <person name="Swayne D.E."/>
        </authorList>
    </citation>
    <scope>NUCLEOTIDE SEQUENCE [LARGE SCALE GENOMIC DNA]</scope>
    <source>
        <strain evidence="3 4">CECT 7745</strain>
    </source>
</reference>
<dbReference type="PANTHER" id="PTHR19328">
    <property type="entry name" value="HEDGEHOG-INTERACTING PROTEIN"/>
    <property type="match status" value="1"/>
</dbReference>
<accession>A0A1X7BNK6</accession>
<feature type="signal peptide" evidence="1">
    <location>
        <begin position="1"/>
        <end position="24"/>
    </location>
</feature>
<keyword evidence="1" id="KW-0732">Signal</keyword>
<keyword evidence="4" id="KW-1185">Reference proteome</keyword>
<keyword evidence="3" id="KW-0560">Oxidoreductase</keyword>